<protein>
    <submittedName>
        <fullName evidence="2">FBD domain-containing protein</fullName>
    </submittedName>
</protein>
<evidence type="ECO:0000313" key="1">
    <source>
        <dbReference type="Proteomes" id="UP000036681"/>
    </source>
</evidence>
<dbReference type="AlphaFoldDB" id="A0A0M3HNV4"/>
<dbReference type="Proteomes" id="UP000036681">
    <property type="component" value="Unplaced"/>
</dbReference>
<keyword evidence="1" id="KW-1185">Reference proteome</keyword>
<organism evidence="1 2">
    <name type="scientific">Ascaris lumbricoides</name>
    <name type="common">Giant roundworm</name>
    <dbReference type="NCBI Taxonomy" id="6252"/>
    <lineage>
        <taxon>Eukaryota</taxon>
        <taxon>Metazoa</taxon>
        <taxon>Ecdysozoa</taxon>
        <taxon>Nematoda</taxon>
        <taxon>Chromadorea</taxon>
        <taxon>Rhabditida</taxon>
        <taxon>Spirurina</taxon>
        <taxon>Ascaridomorpha</taxon>
        <taxon>Ascaridoidea</taxon>
        <taxon>Ascarididae</taxon>
        <taxon>Ascaris</taxon>
    </lineage>
</organism>
<dbReference type="WBParaSite" id="ALUE_0000344601-mRNA-1">
    <property type="protein sequence ID" value="ALUE_0000344601-mRNA-1"/>
    <property type="gene ID" value="ALUE_0000344601"/>
</dbReference>
<reference evidence="2" key="1">
    <citation type="submission" date="2017-02" db="UniProtKB">
        <authorList>
            <consortium name="WormBaseParasite"/>
        </authorList>
    </citation>
    <scope>IDENTIFICATION</scope>
</reference>
<evidence type="ECO:0000313" key="2">
    <source>
        <dbReference type="WBParaSite" id="ALUE_0000344601-mRNA-1"/>
    </source>
</evidence>
<sequence length="300" mass="33019">MKDDVIVLSDDDSVHGGGISVFQNTFSADHCALVSKPDSGSATGISIDDDHAVFLRQPSSEHAGIDEEIEGKYGRCVGEGSRRVAVSAAERSVVSVLDASLLAAFDGLEEAMRTAFTEQGIPSEVRHSDGPGMCVYWRDVTICVDGLKFNELVEKNTLLDFIDDYSGLNAIVTLAVYGPHNKKNELSPIVFEAFEKKRTQIRFICSAMEMALMILRSHRSIARWKPDFTSIFERGSGLATDWWMKMLMHVHRLKELGQKEGTKLIAGTRTSTNRCIGPVISQKIFLLLTSDSGLEIVDDS</sequence>
<name>A0A0M3HNV4_ASCLU</name>
<accession>A0A0M3HNV4</accession>
<proteinExistence type="predicted"/>